<dbReference type="EMBL" id="RQHF01000008">
    <property type="protein sequence ID" value="TGM60705.1"/>
    <property type="molecule type" value="Genomic_DNA"/>
</dbReference>
<dbReference type="Proteomes" id="UP000298112">
    <property type="component" value="Unassembled WGS sequence"/>
</dbReference>
<keyword evidence="2" id="KW-1185">Reference proteome</keyword>
<dbReference type="Gene3D" id="3.90.1480.10">
    <property type="entry name" value="Alpha-2,3-sialyltransferase"/>
    <property type="match status" value="1"/>
</dbReference>
<dbReference type="RefSeq" id="WP_135656834.1">
    <property type="nucleotide sequence ID" value="NZ_RQHF01000008.1"/>
</dbReference>
<comment type="caution">
    <text evidence="1">The sequence shown here is derived from an EMBL/GenBank/DDBJ whole genome shotgun (WGS) entry which is preliminary data.</text>
</comment>
<evidence type="ECO:0000313" key="1">
    <source>
        <dbReference type="EMBL" id="TGM60705.1"/>
    </source>
</evidence>
<gene>
    <name evidence="1" type="ORF">EHQ95_02170</name>
</gene>
<proteinExistence type="predicted"/>
<name>A0ABY2NSV2_9LEPT</name>
<evidence type="ECO:0000313" key="2">
    <source>
        <dbReference type="Proteomes" id="UP000298112"/>
    </source>
</evidence>
<sequence length="271" mass="32091">MKKFIKNSLVPCVADPILRKIKKFKNIHQGQECYIFGDGSSLKYFDLSLFSDKISIPVAYLPFHKDFHLLNVPYAFCIEPFWFYPFNKVTIPPYNWKVNEIQRLYHKVIKDRQDIQFFLNLSNWPTVREKNVTYIYNDWIDSELPMDHFSRKFNRYLGSLRGAISNAIYMGFTKIYLVGFDYTHRESRLYHWYEKGIGETRKFSNYEREFLSAAKNYAEIVTVTIDGNSEVLDSITYTELTGVLPKFNDNDVLLPKETLGILATWPDYHIF</sequence>
<evidence type="ECO:0008006" key="3">
    <source>
        <dbReference type="Google" id="ProtNLM"/>
    </source>
</evidence>
<protein>
    <recommendedName>
        <fullName evidence="3">DUF115 domain-containing protein</fullName>
    </recommendedName>
</protein>
<reference evidence="2" key="1">
    <citation type="journal article" date="2019" name="PLoS Negl. Trop. Dis.">
        <title>Revisiting the worldwide diversity of Leptospira species in the environment.</title>
        <authorList>
            <person name="Vincent A.T."/>
            <person name="Schiettekatte O."/>
            <person name="Bourhy P."/>
            <person name="Veyrier F.J."/>
            <person name="Picardeau M."/>
        </authorList>
    </citation>
    <scope>NUCLEOTIDE SEQUENCE [LARGE SCALE GENOMIC DNA]</scope>
    <source>
        <strain evidence="2">201601955</strain>
    </source>
</reference>
<accession>A0ABY2NSV2</accession>
<organism evidence="1 2">
    <name type="scientific">Leptospira vanthielii</name>
    <dbReference type="NCBI Taxonomy" id="293085"/>
    <lineage>
        <taxon>Bacteria</taxon>
        <taxon>Pseudomonadati</taxon>
        <taxon>Spirochaetota</taxon>
        <taxon>Spirochaetia</taxon>
        <taxon>Leptospirales</taxon>
        <taxon>Leptospiraceae</taxon>
        <taxon>Leptospira</taxon>
    </lineage>
</organism>